<comment type="caution">
    <text evidence="1">The sequence shown here is derived from an EMBL/GenBank/DDBJ whole genome shotgun (WGS) entry which is preliminary data.</text>
</comment>
<accession>A0A818UAM3</accession>
<dbReference type="Proteomes" id="UP000663844">
    <property type="component" value="Unassembled WGS sequence"/>
</dbReference>
<name>A0A818UAM3_9BILA</name>
<organism evidence="1 3">
    <name type="scientific">Adineta steineri</name>
    <dbReference type="NCBI Taxonomy" id="433720"/>
    <lineage>
        <taxon>Eukaryota</taxon>
        <taxon>Metazoa</taxon>
        <taxon>Spiralia</taxon>
        <taxon>Gnathifera</taxon>
        <taxon>Rotifera</taxon>
        <taxon>Eurotatoria</taxon>
        <taxon>Bdelloidea</taxon>
        <taxon>Adinetida</taxon>
        <taxon>Adinetidae</taxon>
        <taxon>Adineta</taxon>
    </lineage>
</organism>
<reference evidence="1" key="1">
    <citation type="submission" date="2021-02" db="EMBL/GenBank/DDBJ databases">
        <authorList>
            <person name="Nowell W R."/>
        </authorList>
    </citation>
    <scope>NUCLEOTIDE SEQUENCE</scope>
</reference>
<gene>
    <name evidence="2" type="ORF">KXQ929_LOCUS21456</name>
    <name evidence="1" type="ORF">OXD698_LOCUS11920</name>
</gene>
<protein>
    <submittedName>
        <fullName evidence="1">Uncharacterized protein</fullName>
    </submittedName>
</protein>
<dbReference type="AlphaFoldDB" id="A0A818UAM3"/>
<evidence type="ECO:0000313" key="3">
    <source>
        <dbReference type="Proteomes" id="UP000663844"/>
    </source>
</evidence>
<dbReference type="Proteomes" id="UP000663868">
    <property type="component" value="Unassembled WGS sequence"/>
</dbReference>
<sequence length="97" mass="11342">MYLSNSRLEYTIDAPVPDDKAHRAIIQDVLKERPVEENDIPCSLTNETKESGGALIKNIYDRAYKFAEKESIQRQMPLRIYQKHFDEATAFFTNFKK</sequence>
<dbReference type="EMBL" id="CAJOAZ010000679">
    <property type="protein sequence ID" value="CAF3695656.1"/>
    <property type="molecule type" value="Genomic_DNA"/>
</dbReference>
<evidence type="ECO:0000313" key="2">
    <source>
        <dbReference type="EMBL" id="CAF3875439.1"/>
    </source>
</evidence>
<evidence type="ECO:0000313" key="1">
    <source>
        <dbReference type="EMBL" id="CAF3695656.1"/>
    </source>
</evidence>
<dbReference type="EMBL" id="CAJOBB010001572">
    <property type="protein sequence ID" value="CAF3875439.1"/>
    <property type="molecule type" value="Genomic_DNA"/>
</dbReference>
<proteinExistence type="predicted"/>